<dbReference type="SUPFAM" id="SSF56112">
    <property type="entry name" value="Protein kinase-like (PK-like)"/>
    <property type="match status" value="1"/>
</dbReference>
<keyword evidence="3" id="KW-1185">Reference proteome</keyword>
<dbReference type="InterPro" id="IPR011009">
    <property type="entry name" value="Kinase-like_dom_sf"/>
</dbReference>
<dbReference type="Proteomes" id="UP001589798">
    <property type="component" value="Unassembled WGS sequence"/>
</dbReference>
<reference evidence="2 3" key="1">
    <citation type="submission" date="2024-09" db="EMBL/GenBank/DDBJ databases">
        <authorList>
            <person name="Sun Q."/>
            <person name="Mori K."/>
        </authorList>
    </citation>
    <scope>NUCLEOTIDE SEQUENCE [LARGE SCALE GENOMIC DNA]</scope>
    <source>
        <strain evidence="2 3">CCM 7706</strain>
    </source>
</reference>
<dbReference type="RefSeq" id="WP_379486960.1">
    <property type="nucleotide sequence ID" value="NZ_JBHLWK010000010.1"/>
</dbReference>
<evidence type="ECO:0000313" key="3">
    <source>
        <dbReference type="Proteomes" id="UP001589798"/>
    </source>
</evidence>
<evidence type="ECO:0000313" key="2">
    <source>
        <dbReference type="EMBL" id="MFC0204206.1"/>
    </source>
</evidence>
<proteinExistence type="predicted"/>
<dbReference type="EMBL" id="JBHLWK010000010">
    <property type="protein sequence ID" value="MFC0204206.1"/>
    <property type="molecule type" value="Genomic_DNA"/>
</dbReference>
<dbReference type="Gene3D" id="3.90.1200.10">
    <property type="match status" value="1"/>
</dbReference>
<organism evidence="2 3">
    <name type="scientific">Novosphingobium soli</name>
    <dbReference type="NCBI Taxonomy" id="574956"/>
    <lineage>
        <taxon>Bacteria</taxon>
        <taxon>Pseudomonadati</taxon>
        <taxon>Pseudomonadota</taxon>
        <taxon>Alphaproteobacteria</taxon>
        <taxon>Sphingomonadales</taxon>
        <taxon>Sphingomonadaceae</taxon>
        <taxon>Novosphingobium</taxon>
    </lineage>
</organism>
<sequence length="360" mass="39137">MSQIPARQVPAQPQIAVPRSLAEALDPAWLAGALAQVAEKRAITQVEEVEVIRTVATKVRFAVTFDDGETRAFCLKGLLDVDEMTARGGPTCVLEADFYGKVAPAIATRVPECMATVIDRGAQQAVTIMRDLIVDGARFCSALDPFTAEDALLSLEQLALLHARSAFLEGADWIRPRAAELAQMSYVTPDALQALLDGPRGDNLSPRVRSAQNLAAAIKELAARDGARPQFMIHGDAHAGNVFRVAPGEGGGIGVIDWQLLQRGGWALDVAYHLNAVLPCEVAEAEERRLLGEYLALMRGHGMAMPEEEAAWAQYREAVTYGYYLWAITRRVDPPIIVQFTDRLGRAVMRHDSFGLLGVP</sequence>
<protein>
    <submittedName>
        <fullName evidence="2">Phosphotransferase family protein</fullName>
    </submittedName>
</protein>
<accession>A0ABV6CW42</accession>
<name>A0ABV6CW42_9SPHN</name>
<evidence type="ECO:0000259" key="1">
    <source>
        <dbReference type="Pfam" id="PF01636"/>
    </source>
</evidence>
<dbReference type="Pfam" id="PF01636">
    <property type="entry name" value="APH"/>
    <property type="match status" value="1"/>
</dbReference>
<dbReference type="InterPro" id="IPR002575">
    <property type="entry name" value="Aminoglycoside_PTrfase"/>
</dbReference>
<gene>
    <name evidence="2" type="ORF">ACFFJC_07940</name>
</gene>
<comment type="caution">
    <text evidence="2">The sequence shown here is derived from an EMBL/GenBank/DDBJ whole genome shotgun (WGS) entry which is preliminary data.</text>
</comment>
<feature type="domain" description="Aminoglycoside phosphotransferase" evidence="1">
    <location>
        <begin position="149"/>
        <end position="291"/>
    </location>
</feature>